<evidence type="ECO:0000259" key="3">
    <source>
        <dbReference type="PROSITE" id="PS50235"/>
    </source>
</evidence>
<gene>
    <name evidence="4" type="ORF">NTJ_14622</name>
</gene>
<dbReference type="Pfam" id="PF00443">
    <property type="entry name" value="UCH"/>
    <property type="match status" value="1"/>
</dbReference>
<keyword evidence="4" id="KW-0378">Hydrolase</keyword>
<feature type="domain" description="USP" evidence="3">
    <location>
        <begin position="1"/>
        <end position="316"/>
    </location>
</feature>
<evidence type="ECO:0000256" key="1">
    <source>
        <dbReference type="ARBA" id="ARBA00000707"/>
    </source>
</evidence>
<dbReference type="CDD" id="cd02674">
    <property type="entry name" value="Peptidase_C19R"/>
    <property type="match status" value="1"/>
</dbReference>
<dbReference type="InterPro" id="IPR001394">
    <property type="entry name" value="Peptidase_C19_UCH"/>
</dbReference>
<dbReference type="GO" id="GO:0016787">
    <property type="term" value="F:hydrolase activity"/>
    <property type="evidence" value="ECO:0007669"/>
    <property type="project" value="UniProtKB-KW"/>
</dbReference>
<keyword evidence="5" id="KW-1185">Reference proteome</keyword>
<organism evidence="4 5">
    <name type="scientific">Nesidiocoris tenuis</name>
    <dbReference type="NCBI Taxonomy" id="355587"/>
    <lineage>
        <taxon>Eukaryota</taxon>
        <taxon>Metazoa</taxon>
        <taxon>Ecdysozoa</taxon>
        <taxon>Arthropoda</taxon>
        <taxon>Hexapoda</taxon>
        <taxon>Insecta</taxon>
        <taxon>Pterygota</taxon>
        <taxon>Neoptera</taxon>
        <taxon>Paraneoptera</taxon>
        <taxon>Hemiptera</taxon>
        <taxon>Heteroptera</taxon>
        <taxon>Panheteroptera</taxon>
        <taxon>Cimicomorpha</taxon>
        <taxon>Miridae</taxon>
        <taxon>Dicyphina</taxon>
        <taxon>Nesidiocoris</taxon>
    </lineage>
</organism>
<accession>A0ABN7BG56</accession>
<dbReference type="PANTHER" id="PTHR21646:SF46">
    <property type="entry name" value="UBIQUITIN CARBOXYL-TERMINAL HYDROLASE"/>
    <property type="match status" value="1"/>
</dbReference>
<sequence>MNSIIQCLNNTEPLVKELVQFDSSRRHFNHTSRFRGRIAQEVIASFRNMWSGQMKIYSVRELKSLMGEVKDIFKGSAHQDSNEFLIILLEHLHEDLNMPAEVATLEGAVEETGEKAWGEFRRKNCSIIQRLFYGQHKSTVTCDECGHESATFEQFFNLFVPIPSQRNAVTLQDCIKSYMSGERISGWVCPNCKVERNATKKFDISRLPPVLVIALKRFAQEDESWLHKKENLVSYPLEDLDMIPFTVRGSEQRCRVYDLYAMSTHSGTTQSGHYRAICKSLSDNRWYMFDDQTVNQLSASSVRNNSEVYILFYIAQTDS</sequence>
<dbReference type="InterPro" id="IPR050185">
    <property type="entry name" value="Ub_carboxyl-term_hydrolase"/>
</dbReference>
<dbReference type="PROSITE" id="PS00973">
    <property type="entry name" value="USP_2"/>
    <property type="match status" value="1"/>
</dbReference>
<dbReference type="Gene3D" id="3.90.70.10">
    <property type="entry name" value="Cysteine proteinases"/>
    <property type="match status" value="1"/>
</dbReference>
<evidence type="ECO:0000313" key="4">
    <source>
        <dbReference type="EMBL" id="BET01813.1"/>
    </source>
</evidence>
<evidence type="ECO:0000256" key="2">
    <source>
        <dbReference type="ARBA" id="ARBA00012759"/>
    </source>
</evidence>
<proteinExistence type="predicted"/>
<dbReference type="EC" id="3.4.19.12" evidence="2"/>
<dbReference type="PANTHER" id="PTHR21646">
    <property type="entry name" value="UBIQUITIN CARBOXYL-TERMINAL HYDROLASE"/>
    <property type="match status" value="1"/>
</dbReference>
<dbReference type="EMBL" id="AP028921">
    <property type="protein sequence ID" value="BET01813.1"/>
    <property type="molecule type" value="Genomic_DNA"/>
</dbReference>
<dbReference type="SUPFAM" id="SSF54001">
    <property type="entry name" value="Cysteine proteinases"/>
    <property type="match status" value="1"/>
</dbReference>
<reference evidence="4 5" key="1">
    <citation type="submission" date="2023-09" db="EMBL/GenBank/DDBJ databases">
        <title>Nesidiocoris tenuis whole genome shotgun sequence.</title>
        <authorList>
            <person name="Shibata T."/>
            <person name="Shimoda M."/>
            <person name="Kobayashi T."/>
            <person name="Uehara T."/>
        </authorList>
    </citation>
    <scope>NUCLEOTIDE SEQUENCE [LARGE SCALE GENOMIC DNA]</scope>
    <source>
        <strain evidence="4 5">Japan</strain>
    </source>
</reference>
<dbReference type="PROSITE" id="PS50235">
    <property type="entry name" value="USP_3"/>
    <property type="match status" value="1"/>
</dbReference>
<evidence type="ECO:0000313" key="5">
    <source>
        <dbReference type="Proteomes" id="UP001307889"/>
    </source>
</evidence>
<comment type="catalytic activity">
    <reaction evidence="1">
        <text>Thiol-dependent hydrolysis of ester, thioester, amide, peptide and isopeptide bonds formed by the C-terminal Gly of ubiquitin (a 76-residue protein attached to proteins as an intracellular targeting signal).</text>
        <dbReference type="EC" id="3.4.19.12"/>
    </reaction>
</comment>
<dbReference type="InterPro" id="IPR028889">
    <property type="entry name" value="USP"/>
</dbReference>
<dbReference type="InterPro" id="IPR018200">
    <property type="entry name" value="USP_CS"/>
</dbReference>
<name>A0ABN7BG56_9HEMI</name>
<dbReference type="InterPro" id="IPR038765">
    <property type="entry name" value="Papain-like_cys_pep_sf"/>
</dbReference>
<dbReference type="Proteomes" id="UP001307889">
    <property type="component" value="Chromosome 13"/>
</dbReference>
<protein>
    <recommendedName>
        <fullName evidence="2">ubiquitinyl hydrolase 1</fullName>
        <ecNumber evidence="2">3.4.19.12</ecNumber>
    </recommendedName>
</protein>